<protein>
    <submittedName>
        <fullName evidence="1">Uncharacterized protein</fullName>
    </submittedName>
</protein>
<name>A0A378UGY9_BERDE</name>
<dbReference type="Proteomes" id="UP000254651">
    <property type="component" value="Unassembled WGS sequence"/>
</dbReference>
<sequence length="329" mass="37766">MQQTSSIPLKPKILLAMPTDVALFECIKSNLQYHGFEVTTAIANVSSRQLHANPFIVHLMSSEKPTEPEYYDYALFIRSDVFAGMGLIDKIKPYIKGTMAAYQWDALSRFPNVWKAVPLFDRFFVYDTQDYRQHSDRFLPASNFYFDHLPVQAQAPSADFYFMGAHVPGRETAINHFAQTAEQLGLSLNFTICAPNRQHQAPLQMLYPRDNIRIHCGLKPFMENLLAAQSGRILVDFKTPKQEGLSFRAFEALGYRKKLVTTNENIKRYDFYHPNNIFVWDGQDLSGLAEFAQLPYVELNPAIRGKYSFGNWIRYVLDLPPYQAIGLPE</sequence>
<dbReference type="AlphaFoldDB" id="A0A378UGY9"/>
<organism evidence="1 2">
    <name type="scientific">Bergeriella denitrificans</name>
    <name type="common">Neisseria denitrificans</name>
    <dbReference type="NCBI Taxonomy" id="494"/>
    <lineage>
        <taxon>Bacteria</taxon>
        <taxon>Pseudomonadati</taxon>
        <taxon>Pseudomonadota</taxon>
        <taxon>Betaproteobacteria</taxon>
        <taxon>Neisseriales</taxon>
        <taxon>Neisseriaceae</taxon>
        <taxon>Bergeriella</taxon>
    </lineage>
</organism>
<evidence type="ECO:0000313" key="1">
    <source>
        <dbReference type="EMBL" id="STZ76023.1"/>
    </source>
</evidence>
<proteinExistence type="predicted"/>
<keyword evidence="2" id="KW-1185">Reference proteome</keyword>
<gene>
    <name evidence="1" type="ORF">NCTC10295_00778</name>
</gene>
<accession>A0A378UGY9</accession>
<evidence type="ECO:0000313" key="2">
    <source>
        <dbReference type="Proteomes" id="UP000254651"/>
    </source>
</evidence>
<dbReference type="RefSeq" id="WP_066077157.1">
    <property type="nucleotide sequence ID" value="NZ_CP181246.1"/>
</dbReference>
<reference evidence="1 2" key="1">
    <citation type="submission" date="2018-06" db="EMBL/GenBank/DDBJ databases">
        <authorList>
            <consortium name="Pathogen Informatics"/>
            <person name="Doyle S."/>
        </authorList>
    </citation>
    <scope>NUCLEOTIDE SEQUENCE [LARGE SCALE GENOMIC DNA]</scope>
    <source>
        <strain evidence="1 2">NCTC10295</strain>
    </source>
</reference>
<dbReference type="EMBL" id="UGQS01000001">
    <property type="protein sequence ID" value="STZ76023.1"/>
    <property type="molecule type" value="Genomic_DNA"/>
</dbReference>